<keyword evidence="1" id="KW-0732">Signal</keyword>
<reference evidence="2 3" key="1">
    <citation type="submission" date="2020-08" db="EMBL/GenBank/DDBJ databases">
        <title>Novel species isolated from subtropical streams in China.</title>
        <authorList>
            <person name="Lu H."/>
        </authorList>
    </citation>
    <scope>NUCLEOTIDE SEQUENCE [LARGE SCALE GENOMIC DNA]</scope>
    <source>
        <strain evidence="2 3">CY22W</strain>
    </source>
</reference>
<sequence length="191" mass="20653">MNILQNAALLLITSTAFSCAYAQTTTDETSAGSGIGSYCIKDRTNKGIVKNLWFEYAEGTLMNGVPRRMCQITNGDNMGLVDAGIFFSKDPSIAATYLSRGVAVEKLPPFDPNKWATPSHQFCALLNGIEMSASGGWVTSKHGAQNDLCTFADGSALSIYTLIYTSMDRKFLGIVSKIKATPLNINLPYSR</sequence>
<dbReference type="EMBL" id="JACOGD010000001">
    <property type="protein sequence ID" value="MBC3930270.1"/>
    <property type="molecule type" value="Genomic_DNA"/>
</dbReference>
<dbReference type="RefSeq" id="WP_186902158.1">
    <property type="nucleotide sequence ID" value="NZ_JACOGD010000001.1"/>
</dbReference>
<evidence type="ECO:0000313" key="3">
    <source>
        <dbReference type="Proteomes" id="UP000654304"/>
    </source>
</evidence>
<organism evidence="2 3">
    <name type="scientific">Undibacterium curvum</name>
    <dbReference type="NCBI Taxonomy" id="2762294"/>
    <lineage>
        <taxon>Bacteria</taxon>
        <taxon>Pseudomonadati</taxon>
        <taxon>Pseudomonadota</taxon>
        <taxon>Betaproteobacteria</taxon>
        <taxon>Burkholderiales</taxon>
        <taxon>Oxalobacteraceae</taxon>
        <taxon>Undibacterium</taxon>
    </lineage>
</organism>
<dbReference type="Proteomes" id="UP000654304">
    <property type="component" value="Unassembled WGS sequence"/>
</dbReference>
<evidence type="ECO:0000256" key="1">
    <source>
        <dbReference type="SAM" id="SignalP"/>
    </source>
</evidence>
<feature type="signal peptide" evidence="1">
    <location>
        <begin position="1"/>
        <end position="22"/>
    </location>
</feature>
<name>A0ABR7A030_9BURK</name>
<gene>
    <name evidence="2" type="ORF">H8K43_01190</name>
</gene>
<protein>
    <submittedName>
        <fullName evidence="2">Uncharacterized protein</fullName>
    </submittedName>
</protein>
<accession>A0ABR7A030</accession>
<keyword evidence="3" id="KW-1185">Reference proteome</keyword>
<comment type="caution">
    <text evidence="2">The sequence shown here is derived from an EMBL/GenBank/DDBJ whole genome shotgun (WGS) entry which is preliminary data.</text>
</comment>
<evidence type="ECO:0000313" key="2">
    <source>
        <dbReference type="EMBL" id="MBC3930270.1"/>
    </source>
</evidence>
<feature type="chain" id="PRO_5045995761" evidence="1">
    <location>
        <begin position="23"/>
        <end position="191"/>
    </location>
</feature>
<proteinExistence type="predicted"/>